<name>A0A498K1R1_MALDO</name>
<evidence type="ECO:0000313" key="1">
    <source>
        <dbReference type="EMBL" id="RXI02109.1"/>
    </source>
</evidence>
<dbReference type="Proteomes" id="UP000290289">
    <property type="component" value="Chromosome 4"/>
</dbReference>
<dbReference type="InterPro" id="IPR009489">
    <property type="entry name" value="PAR1"/>
</dbReference>
<sequence length="89" mass="9770">MAKKGGKVEHECRTSGVVVEKMAEYMETDECIKACGVDRKAIGISSDTLLDPRVLNKLCSTACYHKCPNIIELYFNMAVGEESILALSL</sequence>
<dbReference type="EMBL" id="RDQH01000330">
    <property type="protein sequence ID" value="RXI02109.1"/>
    <property type="molecule type" value="Genomic_DNA"/>
</dbReference>
<evidence type="ECO:0008006" key="3">
    <source>
        <dbReference type="Google" id="ProtNLM"/>
    </source>
</evidence>
<proteinExistence type="predicted"/>
<comment type="caution">
    <text evidence="1">The sequence shown here is derived from an EMBL/GenBank/DDBJ whole genome shotgun (WGS) entry which is preliminary data.</text>
</comment>
<protein>
    <recommendedName>
        <fullName evidence="3">PAR1 protein</fullName>
    </recommendedName>
</protein>
<accession>A0A498K1R1</accession>
<dbReference type="STRING" id="3750.A0A498K1R1"/>
<reference evidence="1 2" key="1">
    <citation type="submission" date="2018-10" db="EMBL/GenBank/DDBJ databases">
        <title>A high-quality apple genome assembly.</title>
        <authorList>
            <person name="Hu J."/>
        </authorList>
    </citation>
    <scope>NUCLEOTIDE SEQUENCE [LARGE SCALE GENOMIC DNA]</scope>
    <source>
        <strain evidence="2">cv. HFTH1</strain>
        <tissue evidence="1">Young leaf</tissue>
    </source>
</reference>
<dbReference type="PANTHER" id="PTHR33649:SF4">
    <property type="entry name" value="PAR1 PROTEIN"/>
    <property type="match status" value="1"/>
</dbReference>
<dbReference type="Pfam" id="PF06521">
    <property type="entry name" value="PAR1"/>
    <property type="match status" value="1"/>
</dbReference>
<gene>
    <name evidence="1" type="ORF">DVH24_026639</name>
</gene>
<keyword evidence="2" id="KW-1185">Reference proteome</keyword>
<organism evidence="1 2">
    <name type="scientific">Malus domestica</name>
    <name type="common">Apple</name>
    <name type="synonym">Pyrus malus</name>
    <dbReference type="NCBI Taxonomy" id="3750"/>
    <lineage>
        <taxon>Eukaryota</taxon>
        <taxon>Viridiplantae</taxon>
        <taxon>Streptophyta</taxon>
        <taxon>Embryophyta</taxon>
        <taxon>Tracheophyta</taxon>
        <taxon>Spermatophyta</taxon>
        <taxon>Magnoliopsida</taxon>
        <taxon>eudicotyledons</taxon>
        <taxon>Gunneridae</taxon>
        <taxon>Pentapetalae</taxon>
        <taxon>rosids</taxon>
        <taxon>fabids</taxon>
        <taxon>Rosales</taxon>
        <taxon>Rosaceae</taxon>
        <taxon>Amygdaloideae</taxon>
        <taxon>Maleae</taxon>
        <taxon>Malus</taxon>
    </lineage>
</organism>
<evidence type="ECO:0000313" key="2">
    <source>
        <dbReference type="Proteomes" id="UP000290289"/>
    </source>
</evidence>
<dbReference type="AlphaFoldDB" id="A0A498K1R1"/>
<dbReference type="PANTHER" id="PTHR33649">
    <property type="entry name" value="PAR1 PROTEIN"/>
    <property type="match status" value="1"/>
</dbReference>